<accession>A0ABQ6NIQ2</accession>
<dbReference type="InterPro" id="IPR058094">
    <property type="entry name" value="Ig-like_OmpL47-like"/>
</dbReference>
<dbReference type="SUPFAM" id="SSF74650">
    <property type="entry name" value="Galactose mutarotase-like"/>
    <property type="match status" value="1"/>
</dbReference>
<dbReference type="SUPFAM" id="SSF49863">
    <property type="entry name" value="Hyaluronate lyase-like, C-terminal domain"/>
    <property type="match status" value="1"/>
</dbReference>
<dbReference type="Proteomes" id="UP001285921">
    <property type="component" value="Unassembled WGS sequence"/>
</dbReference>
<name>A0ABQ6NIQ2_9BACL</name>
<dbReference type="InterPro" id="IPR011071">
    <property type="entry name" value="Lyase_8-like_C"/>
</dbReference>
<dbReference type="Pfam" id="PF02884">
    <property type="entry name" value="Lyase_8_C"/>
    <property type="match status" value="1"/>
</dbReference>
<evidence type="ECO:0000313" key="8">
    <source>
        <dbReference type="Proteomes" id="UP001285921"/>
    </source>
</evidence>
<evidence type="ECO:0000256" key="2">
    <source>
        <dbReference type="ARBA" id="ARBA00006699"/>
    </source>
</evidence>
<comment type="caution">
    <text evidence="7">The sequence shown here is derived from an EMBL/GenBank/DDBJ whole genome shotgun (WGS) entry which is preliminary data.</text>
</comment>
<feature type="domain" description="SLH" evidence="6">
    <location>
        <begin position="1223"/>
        <end position="1281"/>
    </location>
</feature>
<dbReference type="InterPro" id="IPR012970">
    <property type="entry name" value="Lyase_8_alpha_N"/>
</dbReference>
<dbReference type="PROSITE" id="PS51272">
    <property type="entry name" value="SLH"/>
    <property type="match status" value="3"/>
</dbReference>
<keyword evidence="8" id="KW-1185">Reference proteome</keyword>
<evidence type="ECO:0000256" key="1">
    <source>
        <dbReference type="ARBA" id="ARBA00004613"/>
    </source>
</evidence>
<dbReference type="InterPro" id="IPR001119">
    <property type="entry name" value="SLH_dom"/>
</dbReference>
<reference evidence="7 8" key="1">
    <citation type="submission" date="2023-05" db="EMBL/GenBank/DDBJ databases">
        <title>Draft genome of Paenibacillus sp. CCS26.</title>
        <authorList>
            <person name="Akita H."/>
            <person name="Shinto Y."/>
            <person name="Kimura Z."/>
        </authorList>
    </citation>
    <scope>NUCLEOTIDE SEQUENCE [LARGE SCALE GENOMIC DNA]</scope>
    <source>
        <strain evidence="7 8">CCS26</strain>
    </source>
</reference>
<keyword evidence="4" id="KW-0732">Signal</keyword>
<dbReference type="Pfam" id="PF08124">
    <property type="entry name" value="Lyase_8_N"/>
    <property type="match status" value="1"/>
</dbReference>
<dbReference type="Pfam" id="PF02278">
    <property type="entry name" value="Lyase_8"/>
    <property type="match status" value="1"/>
</dbReference>
<dbReference type="Pfam" id="PF00395">
    <property type="entry name" value="SLH"/>
    <property type="match status" value="3"/>
</dbReference>
<dbReference type="InterPro" id="IPR014718">
    <property type="entry name" value="GH-type_carb-bd"/>
</dbReference>
<proteinExistence type="inferred from homology"/>
<sequence>MIKKGVNMLLVASLVSMGGVASRSEQADAAGVNRTVNYESAIETASLLEPTSEQSIVEVPTVSASETTQDDYDKLRARWFKYWTGEPGYDQNDPDIAKSITLITDKVGNAGQTGVWDTLNTQANRTYLWSDQPASSANGYSIVASYNRLRDMAVAFSTPGSPLYGNVQLKTDIIDAMDWLYENWYNENKTEAGNWFEWEIGAPLALGDTMTLMYEYLSQEQISKYAKAIDRFCPDPTKRTIQPTVTETGANRMDKALIVILRGIHEKNDAKIMQGRNAVSQVLAYVTSGDGFYVDGSFIQHNNIAYTGSYGAVLLGDMMKVMTLLSDSPWPITDPNLKNVFNWITDSFEPVTFRKVMLDMVFGRSVARGNRQLVPWSHILRLAAFAPPEQASYFKSMVKYWFEADTTIANYYEGLRVADTVLLKSVMEDESIQPIGDLTLHKQFSAMDRVAHYRPGYVYGISMSSARIANYETGTENLKGWYTGDGMTYLYNSDLNQYHDAFWATVNPYRLPGVTSDGATRASAKTTSKTWVGGSSLDQLYGAAGMDLNPNNSTLKGKKSWFMFDNEIVALGAGISASDNRGVETIVENRKLNADGSNALVVDGKDKPSELGWSETMDGVHWAHLDGNVPGSDIGYYFPGGSNVKALREARTGSWRDIDTAGSPELLTRNYASLAIDHGMNPVNQSYSYVLLPNKDTASTAGYSQNPDIEIVSNNDNIQAVKEKKLGLTAINFWSPGLIESVRSFNPASVMIKKEGDELEISVSDPTQTQSSVRIAVANTAVEELRKDSTVTVLQMSPYIELKIDTSGSKGKSHAIKLRIDPNAEPSDLTEPKPAEGIQTMLKVTENAYVNGGSKAAANFSAVNYLQIRNGSGETDRKAYLKFDLSSFVGEVGMAKLHLYGKTNDGSGTVSDIGVFRVDNDSWKESEITFNNAPSIGSLINQQTFSGPDQWREFDITSMASSENAGDKIMSLALKQVGSNLASDMRSRTNENGIYSAYVEIWPKDTTPPTTQAKVAGDLGEGNAYTGDVNVSFDAADSSDGGAVGWGIRHTEYRINGGSWLKVTGDVLLQKPGNYEIAYRSVDNAGNVEPLKQLTILIRNGQSPSIPPVVTPPITNQPSIIKVTRERVEQLAARGIGSAGELKLAGDALEIQAVLGSKDGILPKAIELTLSYSSAMTDMDLLGVYYFNEAIGNWEYVRSVMAADKQQFSVTTDKPGVYSVMEYNKSFMDIPSGHWAERAVKVLAAKGIVNGSDDQHYNPTGQTTRAEFAALLVRLLGLQAGESYPFNDVADNAWYAADVSAAFESGIVSGVTDSEFKPNAPITREQMASMVVRSLEHANGEQTTGLNHLIFSDRSDISSWAEEAVRAAVELGLMQGNGNGRFSPQSNATRAETAMVVWNLLKALK</sequence>
<protein>
    <recommendedName>
        <fullName evidence="6">SLH domain-containing protein</fullName>
    </recommendedName>
</protein>
<dbReference type="InterPro" id="IPR004103">
    <property type="entry name" value="Lyase_8_C"/>
</dbReference>
<dbReference type="Gene3D" id="2.70.98.10">
    <property type="match status" value="1"/>
</dbReference>
<dbReference type="NCBIfam" id="NF033679">
    <property type="entry name" value="DNRLRE_dom"/>
    <property type="match status" value="1"/>
</dbReference>
<keyword evidence="3" id="KW-0964">Secreted</keyword>
<dbReference type="RefSeq" id="WP_317979586.1">
    <property type="nucleotide sequence ID" value="NZ_BTCL01000004.1"/>
</dbReference>
<dbReference type="Pfam" id="PF24517">
    <property type="entry name" value="CBM96"/>
    <property type="match status" value="1"/>
</dbReference>
<dbReference type="PANTHER" id="PTHR38481:SF1">
    <property type="entry name" value="HYALURONATE LYASE"/>
    <property type="match status" value="1"/>
</dbReference>
<dbReference type="SUPFAM" id="SSF48230">
    <property type="entry name" value="Chondroitin AC/alginate lyase"/>
    <property type="match status" value="1"/>
</dbReference>
<evidence type="ECO:0000259" key="6">
    <source>
        <dbReference type="PROSITE" id="PS51272"/>
    </source>
</evidence>
<dbReference type="Gene3D" id="1.50.10.100">
    <property type="entry name" value="Chondroitin AC/alginate lyase"/>
    <property type="match status" value="1"/>
</dbReference>
<organism evidence="7 8">
    <name type="scientific">Paenibacillus glycanilyticus</name>
    <dbReference type="NCBI Taxonomy" id="126569"/>
    <lineage>
        <taxon>Bacteria</taxon>
        <taxon>Bacillati</taxon>
        <taxon>Bacillota</taxon>
        <taxon>Bacilli</taxon>
        <taxon>Bacillales</taxon>
        <taxon>Paenibacillaceae</taxon>
        <taxon>Paenibacillus</taxon>
    </lineage>
</organism>
<gene>
    <name evidence="7" type="ORF">PghCCS26_17620</name>
</gene>
<evidence type="ECO:0000256" key="3">
    <source>
        <dbReference type="ARBA" id="ARBA00022525"/>
    </source>
</evidence>
<keyword evidence="5" id="KW-0456">Lyase</keyword>
<evidence type="ECO:0000256" key="5">
    <source>
        <dbReference type="ARBA" id="ARBA00023239"/>
    </source>
</evidence>
<dbReference type="InterPro" id="IPR055372">
    <property type="entry name" value="CBM96"/>
</dbReference>
<dbReference type="NCBIfam" id="NF047446">
    <property type="entry name" value="barrel_OmpL47"/>
    <property type="match status" value="1"/>
</dbReference>
<comment type="subcellular location">
    <subcellularLocation>
        <location evidence="1">Secreted</location>
    </subcellularLocation>
</comment>
<dbReference type="InterPro" id="IPR038970">
    <property type="entry name" value="Lyase_8"/>
</dbReference>
<dbReference type="CDD" id="cd01083">
    <property type="entry name" value="GAG_Lyase"/>
    <property type="match status" value="1"/>
</dbReference>
<dbReference type="Gene3D" id="2.60.220.10">
    <property type="entry name" value="Polysaccharide lyase family 8-like, C-terminal"/>
    <property type="match status" value="1"/>
</dbReference>
<comment type="similarity">
    <text evidence="2">Belongs to the polysaccharide lyase 8 family.</text>
</comment>
<evidence type="ECO:0000256" key="4">
    <source>
        <dbReference type="ARBA" id="ARBA00022729"/>
    </source>
</evidence>
<feature type="domain" description="SLH" evidence="6">
    <location>
        <begin position="1348"/>
        <end position="1405"/>
    </location>
</feature>
<dbReference type="InterPro" id="IPR011013">
    <property type="entry name" value="Gal_mutarotase_sf_dom"/>
</dbReference>
<dbReference type="PANTHER" id="PTHR38481">
    <property type="entry name" value="HYALURONATE LYASE"/>
    <property type="match status" value="1"/>
</dbReference>
<dbReference type="EMBL" id="BTCL01000004">
    <property type="protein sequence ID" value="GMK44634.1"/>
    <property type="molecule type" value="Genomic_DNA"/>
</dbReference>
<feature type="domain" description="SLH" evidence="6">
    <location>
        <begin position="1282"/>
        <end position="1345"/>
    </location>
</feature>
<evidence type="ECO:0000313" key="7">
    <source>
        <dbReference type="EMBL" id="GMK44634.1"/>
    </source>
</evidence>
<dbReference type="InterPro" id="IPR003159">
    <property type="entry name" value="Lyase_8_central_dom"/>
</dbReference>
<dbReference type="InterPro" id="IPR008929">
    <property type="entry name" value="Chondroitin_lyas"/>
</dbReference>